<dbReference type="PANTHER" id="PTHR24248:SF185">
    <property type="entry name" value="DOPAMINE RECEPTOR 2"/>
    <property type="match status" value="1"/>
</dbReference>
<feature type="compositionally biased region" description="Basic and acidic residues" evidence="11">
    <location>
        <begin position="358"/>
        <end position="373"/>
    </location>
</feature>
<dbReference type="PANTHER" id="PTHR24248">
    <property type="entry name" value="ADRENERGIC RECEPTOR-RELATED G-PROTEIN COUPLED RECEPTOR"/>
    <property type="match status" value="1"/>
</dbReference>
<dbReference type="GO" id="GO:0005886">
    <property type="term" value="C:plasma membrane"/>
    <property type="evidence" value="ECO:0007669"/>
    <property type="project" value="UniProtKB-SubCell"/>
</dbReference>
<feature type="transmembrane region" description="Helical" evidence="12">
    <location>
        <begin position="73"/>
        <end position="97"/>
    </location>
</feature>
<dbReference type="PROSITE" id="PS50262">
    <property type="entry name" value="G_PROTEIN_RECEP_F1_2"/>
    <property type="match status" value="1"/>
</dbReference>
<dbReference type="GO" id="GO:0043410">
    <property type="term" value="P:positive regulation of MAPK cascade"/>
    <property type="evidence" value="ECO:0007669"/>
    <property type="project" value="TreeGrafter"/>
</dbReference>
<dbReference type="InterPro" id="IPR000276">
    <property type="entry name" value="GPCR_Rhodpsn"/>
</dbReference>
<feature type="domain" description="G-protein coupled receptors family 1 profile" evidence="13">
    <location>
        <begin position="51"/>
        <end position="859"/>
    </location>
</feature>
<evidence type="ECO:0000256" key="6">
    <source>
        <dbReference type="ARBA" id="ARBA00023136"/>
    </source>
</evidence>
<keyword evidence="4 12" id="KW-1133">Transmembrane helix</keyword>
<feature type="compositionally biased region" description="Polar residues" evidence="11">
    <location>
        <begin position="615"/>
        <end position="626"/>
    </location>
</feature>
<evidence type="ECO:0000256" key="5">
    <source>
        <dbReference type="ARBA" id="ARBA00023040"/>
    </source>
</evidence>
<evidence type="ECO:0000256" key="12">
    <source>
        <dbReference type="SAM" id="Phobius"/>
    </source>
</evidence>
<comment type="subcellular location">
    <subcellularLocation>
        <location evidence="1">Cell membrane</location>
        <topology evidence="1">Multi-pass membrane protein</topology>
    </subcellularLocation>
</comment>
<evidence type="ECO:0000256" key="1">
    <source>
        <dbReference type="ARBA" id="ARBA00004651"/>
    </source>
</evidence>
<keyword evidence="14" id="KW-1185">Reference proteome</keyword>
<evidence type="ECO:0000313" key="15">
    <source>
        <dbReference type="WBParaSite" id="Gr19_v10_g8159.t1"/>
    </source>
</evidence>
<feature type="transmembrane region" description="Helical" evidence="12">
    <location>
        <begin position="800"/>
        <end position="823"/>
    </location>
</feature>
<dbReference type="AlphaFoldDB" id="A0A914I799"/>
<protein>
    <submittedName>
        <fullName evidence="15">G-protein coupled receptors family 1 profile domain-containing protein</fullName>
    </submittedName>
</protein>
<dbReference type="InterPro" id="IPR017452">
    <property type="entry name" value="GPCR_Rhodpsn_7TM"/>
</dbReference>
<evidence type="ECO:0000259" key="13">
    <source>
        <dbReference type="PROSITE" id="PS50262"/>
    </source>
</evidence>
<keyword evidence="5 10" id="KW-0297">G-protein coupled receptor</keyword>
<dbReference type="Pfam" id="PF00001">
    <property type="entry name" value="7tm_1"/>
    <property type="match status" value="2"/>
</dbReference>
<feature type="region of interest" description="Disordered" evidence="11">
    <location>
        <begin position="726"/>
        <end position="750"/>
    </location>
</feature>
<dbReference type="WBParaSite" id="Gr19_v10_g8159.t1">
    <property type="protein sequence ID" value="Gr19_v10_g8159.t1"/>
    <property type="gene ID" value="Gr19_v10_g8159"/>
</dbReference>
<dbReference type="SUPFAM" id="SSF81321">
    <property type="entry name" value="Family A G protein-coupled receptor-like"/>
    <property type="match status" value="2"/>
</dbReference>
<dbReference type="FunFam" id="1.20.1070.10:FF:000365">
    <property type="entry name" value="Muscarinic acetylcholine receptor gar-2"/>
    <property type="match status" value="1"/>
</dbReference>
<feature type="compositionally biased region" description="Polar residues" evidence="11">
    <location>
        <begin position="558"/>
        <end position="569"/>
    </location>
</feature>
<keyword evidence="9 10" id="KW-0807">Transducer</keyword>
<comment type="similarity">
    <text evidence="10">Belongs to the G-protein coupled receptor 1 family.</text>
</comment>
<dbReference type="Proteomes" id="UP000887572">
    <property type="component" value="Unplaced"/>
</dbReference>
<evidence type="ECO:0000256" key="4">
    <source>
        <dbReference type="ARBA" id="ARBA00022989"/>
    </source>
</evidence>
<evidence type="ECO:0000256" key="8">
    <source>
        <dbReference type="ARBA" id="ARBA00023170"/>
    </source>
</evidence>
<feature type="transmembrane region" description="Helical" evidence="12">
    <location>
        <begin position="112"/>
        <end position="132"/>
    </location>
</feature>
<dbReference type="PRINTS" id="PR00237">
    <property type="entry name" value="GPCRRHODOPSN"/>
</dbReference>
<evidence type="ECO:0000256" key="2">
    <source>
        <dbReference type="ARBA" id="ARBA00022475"/>
    </source>
</evidence>
<feature type="region of interest" description="Disordered" evidence="11">
    <location>
        <begin position="358"/>
        <end position="381"/>
    </location>
</feature>
<dbReference type="Gene3D" id="1.20.1070.10">
    <property type="entry name" value="Rhodopsin 7-helix transmembrane proteins"/>
    <property type="match status" value="2"/>
</dbReference>
<evidence type="ECO:0000256" key="9">
    <source>
        <dbReference type="ARBA" id="ARBA00023224"/>
    </source>
</evidence>
<feature type="compositionally biased region" description="Polar residues" evidence="11">
    <location>
        <begin position="490"/>
        <end position="508"/>
    </location>
</feature>
<keyword evidence="6 12" id="KW-0472">Membrane</keyword>
<keyword evidence="2" id="KW-1003">Cell membrane</keyword>
<evidence type="ECO:0000256" key="7">
    <source>
        <dbReference type="ARBA" id="ARBA00023157"/>
    </source>
</evidence>
<keyword evidence="3 10" id="KW-0812">Transmembrane</keyword>
<keyword evidence="8 10" id="KW-0675">Receptor</keyword>
<dbReference type="PROSITE" id="PS00237">
    <property type="entry name" value="G_PROTEIN_RECEP_F1_1"/>
    <property type="match status" value="1"/>
</dbReference>
<sequence>MLQDRKGSRQIRLLGHLQSVEATSLPQCPHLIMQVFGWFITSLLSLETIVGNSMVLLAYRLERSISKQLNNRFIVSLAISDLIIGIEGIPFFTVYVINGDRWPLGAVACETWLFLDYTLCLVSILTVLLITADRYLSVCHTAYYLKWQTPMKIQLLITGSWLLPALIFGVMIFGWPWIGGKEERIQATSNGECYAPFLANPYVNMGMYLAYYWTTLVAMLILYKGIHKAAKKLEKRSRAREHRHIALLLTQRLGTQVGVGLMLHAKRYHEEAKNDEQCKQQLRCEAKDSGYITVNTLSTTDSGDRRRSSFTTLAKAVQSTQRLARFRRYGATFSFRSKSAAAAAAEMKRPPQTEKAAKAKADKAENCPERVTEQNRPGGCPLMANIETVKENPTEDEEDEGNCSLAFEDDDEEDLEQKEACAFKSDFGDGDETFDTVAIISLSTGAFNDESLSSVLHFNPSAMASPLADPSASDTTSQIIANRKMAGESVDTNAGRSKSIARNASSTNSERRHKKDEKMKCAAGSLKERRQHRGRAKSTTETPTNKMCPVPLPPQPSPIASNTNNTMDSGPSAEICPRRWEWPPTERRGVENADKTPTKTKGENAELPAKLRMPSQPQVDPLNVSSDDSRRTAVLAVSQRTSRPPSRRPSEQQRQEVANAMSEEDNGFSERNGGESSVENRPDLLYGLPSFLHSSRSYSTMSSISSQDTSRRPSFLQTHGQVPTLTVTRGSIWGSDGDGSRRATGGEAAEECPNVRAAHLSFAEGGGVDERKPSRILHSVFAPISALHRRRKRTKAERRALKAFRTITFIVGLFAILWSPYYVVATIYGFCRGECIPSVLYNVSYYMCYLNSSLNPFAYALANRQFRLAFVRILRGNLRHL</sequence>
<keyword evidence="7" id="KW-1015">Disulfide bond</keyword>
<evidence type="ECO:0000256" key="10">
    <source>
        <dbReference type="RuleBase" id="RU000688"/>
    </source>
</evidence>
<evidence type="ECO:0000256" key="3">
    <source>
        <dbReference type="ARBA" id="ARBA00022692"/>
    </source>
</evidence>
<reference evidence="15" key="1">
    <citation type="submission" date="2022-11" db="UniProtKB">
        <authorList>
            <consortium name="WormBaseParasite"/>
        </authorList>
    </citation>
    <scope>IDENTIFICATION</scope>
</reference>
<accession>A0A914I799</accession>
<feature type="transmembrane region" description="Helical" evidence="12">
    <location>
        <begin position="153"/>
        <end position="178"/>
    </location>
</feature>
<evidence type="ECO:0000256" key="11">
    <source>
        <dbReference type="SAM" id="MobiDB-lite"/>
    </source>
</evidence>
<dbReference type="GO" id="GO:0071880">
    <property type="term" value="P:adenylate cyclase-activating adrenergic receptor signaling pathway"/>
    <property type="evidence" value="ECO:0007669"/>
    <property type="project" value="TreeGrafter"/>
</dbReference>
<dbReference type="GO" id="GO:0045202">
    <property type="term" value="C:synapse"/>
    <property type="evidence" value="ECO:0007669"/>
    <property type="project" value="GOC"/>
</dbReference>
<evidence type="ECO:0000313" key="14">
    <source>
        <dbReference type="Proteomes" id="UP000887572"/>
    </source>
</evidence>
<name>A0A914I799_GLORO</name>
<proteinExistence type="inferred from homology"/>
<feature type="region of interest" description="Disordered" evidence="11">
    <location>
        <begin position="486"/>
        <end position="682"/>
    </location>
</feature>
<feature type="transmembrane region" description="Helical" evidence="12">
    <location>
        <begin position="208"/>
        <end position="226"/>
    </location>
</feature>
<dbReference type="GO" id="GO:0016907">
    <property type="term" value="F:G protein-coupled acetylcholine receptor activity"/>
    <property type="evidence" value="ECO:0007669"/>
    <property type="project" value="UniProtKB-ARBA"/>
</dbReference>
<feature type="transmembrane region" description="Helical" evidence="12">
    <location>
        <begin position="843"/>
        <end position="862"/>
    </location>
</feature>
<organism evidence="14 15">
    <name type="scientific">Globodera rostochiensis</name>
    <name type="common">Golden nematode worm</name>
    <name type="synonym">Heterodera rostochiensis</name>
    <dbReference type="NCBI Taxonomy" id="31243"/>
    <lineage>
        <taxon>Eukaryota</taxon>
        <taxon>Metazoa</taxon>
        <taxon>Ecdysozoa</taxon>
        <taxon>Nematoda</taxon>
        <taxon>Chromadorea</taxon>
        <taxon>Rhabditida</taxon>
        <taxon>Tylenchina</taxon>
        <taxon>Tylenchomorpha</taxon>
        <taxon>Tylenchoidea</taxon>
        <taxon>Heteroderidae</taxon>
        <taxon>Heteroderinae</taxon>
        <taxon>Globodera</taxon>
    </lineage>
</organism>
<feature type="compositionally biased region" description="Basic and acidic residues" evidence="11">
    <location>
        <begin position="576"/>
        <end position="604"/>
    </location>
</feature>